<sequence length="231" mass="25139">LPPARSPGPTTAHRALSTQPPQLPGAIANNRIRTGRPRDESPSDRTGVFQRAQRLRQWRFVWRECRYPPNRRRWRLRCGLHSKNATPDRLEAAGNMIINLLPMSPDRCLPCPPAEHHAHQCSTATAGAHSAPYAMATRSVGCATRTNAPPPWSVRTAHPTWLATLGPGAPRAPYAVRPPGGRPAVARTSPGSRPTDAGRRGGSSPYGRYCPGLRPASRACAPGRAHSHRRP</sequence>
<evidence type="ECO:0000313" key="3">
    <source>
        <dbReference type="Proteomes" id="UP000199460"/>
    </source>
</evidence>
<name>A0A1H0XHC8_9GAMM</name>
<evidence type="ECO:0000313" key="2">
    <source>
        <dbReference type="EMBL" id="SDQ02297.1"/>
    </source>
</evidence>
<feature type="non-terminal residue" evidence="2">
    <location>
        <position position="1"/>
    </location>
</feature>
<proteinExistence type="predicted"/>
<gene>
    <name evidence="2" type="ORF">SAMN05216213_11876</name>
</gene>
<organism evidence="2 3">
    <name type="scientific">Ectopseudomonas guguanensis</name>
    <dbReference type="NCBI Taxonomy" id="1198456"/>
    <lineage>
        <taxon>Bacteria</taxon>
        <taxon>Pseudomonadati</taxon>
        <taxon>Pseudomonadota</taxon>
        <taxon>Gammaproteobacteria</taxon>
        <taxon>Pseudomonadales</taxon>
        <taxon>Pseudomonadaceae</taxon>
        <taxon>Ectopseudomonas</taxon>
    </lineage>
</organism>
<evidence type="ECO:0000256" key="1">
    <source>
        <dbReference type="SAM" id="MobiDB-lite"/>
    </source>
</evidence>
<reference evidence="3" key="1">
    <citation type="submission" date="2016-10" db="EMBL/GenBank/DDBJ databases">
        <authorList>
            <person name="Varghese N."/>
            <person name="Submissions S."/>
        </authorList>
    </citation>
    <scope>NUCLEOTIDE SEQUENCE [LARGE SCALE GENOMIC DNA]</scope>
    <source>
        <strain evidence="3">JCM 18416</strain>
    </source>
</reference>
<protein>
    <submittedName>
        <fullName evidence="2">Uncharacterized protein</fullName>
    </submittedName>
</protein>
<feature type="region of interest" description="Disordered" evidence="1">
    <location>
        <begin position="1"/>
        <end position="48"/>
    </location>
</feature>
<feature type="region of interest" description="Disordered" evidence="1">
    <location>
        <begin position="170"/>
        <end position="231"/>
    </location>
</feature>
<keyword evidence="3" id="KW-1185">Reference proteome</keyword>
<dbReference type="AlphaFoldDB" id="A0A1H0XHC8"/>
<dbReference type="EMBL" id="FNJJ01000018">
    <property type="protein sequence ID" value="SDQ02297.1"/>
    <property type="molecule type" value="Genomic_DNA"/>
</dbReference>
<accession>A0A1H0XHC8</accession>
<dbReference type="Proteomes" id="UP000199460">
    <property type="component" value="Unassembled WGS sequence"/>
</dbReference>